<feature type="region of interest" description="Disordered" evidence="7">
    <location>
        <begin position="1"/>
        <end position="26"/>
    </location>
</feature>
<dbReference type="Pfam" id="PF01694">
    <property type="entry name" value="Rhomboid"/>
    <property type="match status" value="1"/>
</dbReference>
<gene>
    <name evidence="10" type="ORF">FB458_1408</name>
</gene>
<dbReference type="GO" id="GO:0004252">
    <property type="term" value="F:serine-type endopeptidase activity"/>
    <property type="evidence" value="ECO:0007669"/>
    <property type="project" value="InterPro"/>
</dbReference>
<evidence type="ECO:0000256" key="8">
    <source>
        <dbReference type="SAM" id="Phobius"/>
    </source>
</evidence>
<evidence type="ECO:0000256" key="2">
    <source>
        <dbReference type="ARBA" id="ARBA00009045"/>
    </source>
</evidence>
<feature type="transmembrane region" description="Helical" evidence="8">
    <location>
        <begin position="154"/>
        <end position="175"/>
    </location>
</feature>
<dbReference type="Gene3D" id="1.20.1540.10">
    <property type="entry name" value="Rhomboid-like"/>
    <property type="match status" value="1"/>
</dbReference>
<feature type="domain" description="Peptidase S54 rhomboid" evidence="9">
    <location>
        <begin position="114"/>
        <end position="256"/>
    </location>
</feature>
<keyword evidence="3 8" id="KW-0812">Transmembrane</keyword>
<evidence type="ECO:0000313" key="11">
    <source>
        <dbReference type="Proteomes" id="UP000317893"/>
    </source>
</evidence>
<comment type="similarity">
    <text evidence="2">Belongs to the peptidase S54 family.</text>
</comment>
<feature type="transmembrane region" description="Helical" evidence="8">
    <location>
        <begin position="271"/>
        <end position="290"/>
    </location>
</feature>
<dbReference type="PANTHER" id="PTHR43731">
    <property type="entry name" value="RHOMBOID PROTEASE"/>
    <property type="match status" value="1"/>
</dbReference>
<keyword evidence="6 8" id="KW-0472">Membrane</keyword>
<name>A0A542DZ02_9MICO</name>
<feature type="transmembrane region" description="Helical" evidence="8">
    <location>
        <begin position="240"/>
        <end position="259"/>
    </location>
</feature>
<dbReference type="InterPro" id="IPR022764">
    <property type="entry name" value="Peptidase_S54_rhomboid_dom"/>
</dbReference>
<comment type="subcellular location">
    <subcellularLocation>
        <location evidence="1">Membrane</location>
        <topology evidence="1">Multi-pass membrane protein</topology>
    </subcellularLocation>
</comment>
<evidence type="ECO:0000256" key="4">
    <source>
        <dbReference type="ARBA" id="ARBA00022801"/>
    </source>
</evidence>
<dbReference type="GO" id="GO:0016020">
    <property type="term" value="C:membrane"/>
    <property type="evidence" value="ECO:0007669"/>
    <property type="project" value="UniProtKB-SubCell"/>
</dbReference>
<evidence type="ECO:0000256" key="7">
    <source>
        <dbReference type="SAM" id="MobiDB-lite"/>
    </source>
</evidence>
<keyword evidence="10" id="KW-0645">Protease</keyword>
<evidence type="ECO:0000259" key="9">
    <source>
        <dbReference type="Pfam" id="PF01694"/>
    </source>
</evidence>
<comment type="caution">
    <text evidence="10">The sequence shown here is derived from an EMBL/GenBank/DDBJ whole genome shotgun (WGS) entry which is preliminary data.</text>
</comment>
<evidence type="ECO:0000256" key="5">
    <source>
        <dbReference type="ARBA" id="ARBA00022989"/>
    </source>
</evidence>
<evidence type="ECO:0000256" key="1">
    <source>
        <dbReference type="ARBA" id="ARBA00004141"/>
    </source>
</evidence>
<proteinExistence type="inferred from homology"/>
<keyword evidence="11" id="KW-1185">Reference proteome</keyword>
<keyword evidence="5 8" id="KW-1133">Transmembrane helix</keyword>
<dbReference type="InterPro" id="IPR050925">
    <property type="entry name" value="Rhomboid_protease_S54"/>
</dbReference>
<dbReference type="GO" id="GO:0006508">
    <property type="term" value="P:proteolysis"/>
    <property type="evidence" value="ECO:0007669"/>
    <property type="project" value="UniProtKB-KW"/>
</dbReference>
<accession>A0A542DZ02</accession>
<dbReference type="RefSeq" id="WP_141847853.1">
    <property type="nucleotide sequence ID" value="NZ_BAAAPR010000004.1"/>
</dbReference>
<dbReference type="InterPro" id="IPR035952">
    <property type="entry name" value="Rhomboid-like_sf"/>
</dbReference>
<organism evidence="10 11">
    <name type="scientific">Lapillicoccus jejuensis</name>
    <dbReference type="NCBI Taxonomy" id="402171"/>
    <lineage>
        <taxon>Bacteria</taxon>
        <taxon>Bacillati</taxon>
        <taxon>Actinomycetota</taxon>
        <taxon>Actinomycetes</taxon>
        <taxon>Micrococcales</taxon>
        <taxon>Intrasporangiaceae</taxon>
        <taxon>Lapillicoccus</taxon>
    </lineage>
</organism>
<evidence type="ECO:0000256" key="6">
    <source>
        <dbReference type="ARBA" id="ARBA00023136"/>
    </source>
</evidence>
<evidence type="ECO:0000256" key="3">
    <source>
        <dbReference type="ARBA" id="ARBA00022692"/>
    </source>
</evidence>
<feature type="transmembrane region" description="Helical" evidence="8">
    <location>
        <begin position="187"/>
        <end position="209"/>
    </location>
</feature>
<dbReference type="Proteomes" id="UP000317893">
    <property type="component" value="Unassembled WGS sequence"/>
</dbReference>
<dbReference type="OrthoDB" id="9807874at2"/>
<sequence length="293" mass="30948">MTQQPLPPQETTVPVCPRHPDRESRTRCQRCGRPACWECQRPAAVGFQCVDCVREQARESRPTVTVLGGRAASDGRPLVTMTIIALCVLGYLLQTARPAITEQLDFVPAYGAAEPWRTLTSAFLHVNLLHLGTNMLSLWFIGPYVESLLGRARFVAVYALSAFGGSLGLLLLTPAPGIDASQAQVAAWYTAAVGASGAISGVFLALVILNRHLGRATAGVGFVIMLNVALPLILHGIAWQAHLGGAVTGVVAAALLTALRPAARQRWVWPALAGLGLVLVGAYVGVYASAGLV</sequence>
<feature type="transmembrane region" description="Helical" evidence="8">
    <location>
        <begin position="78"/>
        <end position="96"/>
    </location>
</feature>
<feature type="transmembrane region" description="Helical" evidence="8">
    <location>
        <begin position="216"/>
        <end position="234"/>
    </location>
</feature>
<dbReference type="EMBL" id="VFMN01000001">
    <property type="protein sequence ID" value="TQJ08322.1"/>
    <property type="molecule type" value="Genomic_DNA"/>
</dbReference>
<evidence type="ECO:0000313" key="10">
    <source>
        <dbReference type="EMBL" id="TQJ08322.1"/>
    </source>
</evidence>
<keyword evidence="4" id="KW-0378">Hydrolase</keyword>
<feature type="transmembrane region" description="Helical" evidence="8">
    <location>
        <begin position="122"/>
        <end position="142"/>
    </location>
</feature>
<dbReference type="SUPFAM" id="SSF144091">
    <property type="entry name" value="Rhomboid-like"/>
    <property type="match status" value="1"/>
</dbReference>
<protein>
    <submittedName>
        <fullName evidence="10">Membrane associated rhomboid family serine protease</fullName>
    </submittedName>
</protein>
<reference evidence="10 11" key="1">
    <citation type="submission" date="2019-06" db="EMBL/GenBank/DDBJ databases">
        <title>Sequencing the genomes of 1000 actinobacteria strains.</title>
        <authorList>
            <person name="Klenk H.-P."/>
        </authorList>
    </citation>
    <scope>NUCLEOTIDE SEQUENCE [LARGE SCALE GENOMIC DNA]</scope>
    <source>
        <strain evidence="10 11">DSM 18607</strain>
    </source>
</reference>
<dbReference type="AlphaFoldDB" id="A0A542DZ02"/>
<dbReference type="PANTHER" id="PTHR43731:SF14">
    <property type="entry name" value="PRESENILIN-ASSOCIATED RHOMBOID-LIKE PROTEIN, MITOCHONDRIAL"/>
    <property type="match status" value="1"/>
</dbReference>